<evidence type="ECO:0000313" key="2">
    <source>
        <dbReference type="EMBL" id="EAS02426.2"/>
    </source>
</evidence>
<sequence>MSYLIVKFILLIEYPVTNLFDQGVADVNQKLQLTELDGMVLYARRFDACRELDPTVCCFKGNVKLSVSYDQTSIKYFKFTGEQVGDKCDGTLIVFPTKYSSTQKSVQSGGFSVTDIKGIFSYSFLTSYREYTENNQNKAEFELNTKTQGKQYYIDQYFMYNKVLSNIQPDPTQNPESPKNQTSSSNILIIAYNYMKLLTITLLFVFLF</sequence>
<dbReference type="InParanoid" id="I7M9P5"/>
<feature type="signal peptide" evidence="1">
    <location>
        <begin position="1"/>
        <end position="19"/>
    </location>
</feature>
<dbReference type="Proteomes" id="UP000009168">
    <property type="component" value="Unassembled WGS sequence"/>
</dbReference>
<dbReference type="GeneID" id="7829384"/>
<reference evidence="3" key="1">
    <citation type="journal article" date="2006" name="PLoS Biol.">
        <title>Macronuclear genome sequence of the ciliate Tetrahymena thermophila, a model eukaryote.</title>
        <authorList>
            <person name="Eisen J.A."/>
            <person name="Coyne R.S."/>
            <person name="Wu M."/>
            <person name="Wu D."/>
            <person name="Thiagarajan M."/>
            <person name="Wortman J.R."/>
            <person name="Badger J.H."/>
            <person name="Ren Q."/>
            <person name="Amedeo P."/>
            <person name="Jones K.M."/>
            <person name="Tallon L.J."/>
            <person name="Delcher A.L."/>
            <person name="Salzberg S.L."/>
            <person name="Silva J.C."/>
            <person name="Haas B.J."/>
            <person name="Majoros W.H."/>
            <person name="Farzad M."/>
            <person name="Carlton J.M."/>
            <person name="Smith R.K. Jr."/>
            <person name="Garg J."/>
            <person name="Pearlman R.E."/>
            <person name="Karrer K.M."/>
            <person name="Sun L."/>
            <person name="Manning G."/>
            <person name="Elde N.C."/>
            <person name="Turkewitz A.P."/>
            <person name="Asai D.J."/>
            <person name="Wilkes D.E."/>
            <person name="Wang Y."/>
            <person name="Cai H."/>
            <person name="Collins K."/>
            <person name="Stewart B.A."/>
            <person name="Lee S.R."/>
            <person name="Wilamowska K."/>
            <person name="Weinberg Z."/>
            <person name="Ruzzo W.L."/>
            <person name="Wloga D."/>
            <person name="Gaertig J."/>
            <person name="Frankel J."/>
            <person name="Tsao C.-C."/>
            <person name="Gorovsky M.A."/>
            <person name="Keeling P.J."/>
            <person name="Waller R.F."/>
            <person name="Patron N.J."/>
            <person name="Cherry J.M."/>
            <person name="Stover N.A."/>
            <person name="Krieger C.J."/>
            <person name="del Toro C."/>
            <person name="Ryder H.F."/>
            <person name="Williamson S.C."/>
            <person name="Barbeau R.A."/>
            <person name="Hamilton E.P."/>
            <person name="Orias E."/>
        </authorList>
    </citation>
    <scope>NUCLEOTIDE SEQUENCE [LARGE SCALE GENOMIC DNA]</scope>
    <source>
        <strain evidence="3">SB210</strain>
    </source>
</reference>
<evidence type="ECO:0000313" key="3">
    <source>
        <dbReference type="Proteomes" id="UP000009168"/>
    </source>
</evidence>
<dbReference type="RefSeq" id="XP_001022671.2">
    <property type="nucleotide sequence ID" value="XM_001022671.2"/>
</dbReference>
<protein>
    <recommendedName>
        <fullName evidence="4">Transmembrane protein</fullName>
    </recommendedName>
</protein>
<name>I7M9P5_TETTS</name>
<gene>
    <name evidence="2" type="ORF">TTHERM_00728850</name>
</gene>
<feature type="chain" id="PRO_5003712333" description="Transmembrane protein" evidence="1">
    <location>
        <begin position="20"/>
        <end position="208"/>
    </location>
</feature>
<dbReference type="EMBL" id="GG662537">
    <property type="protein sequence ID" value="EAS02426.2"/>
    <property type="molecule type" value="Genomic_DNA"/>
</dbReference>
<organism evidence="2 3">
    <name type="scientific">Tetrahymena thermophila (strain SB210)</name>
    <dbReference type="NCBI Taxonomy" id="312017"/>
    <lineage>
        <taxon>Eukaryota</taxon>
        <taxon>Sar</taxon>
        <taxon>Alveolata</taxon>
        <taxon>Ciliophora</taxon>
        <taxon>Intramacronucleata</taxon>
        <taxon>Oligohymenophorea</taxon>
        <taxon>Hymenostomatida</taxon>
        <taxon>Tetrahymenina</taxon>
        <taxon>Tetrahymenidae</taxon>
        <taxon>Tetrahymena</taxon>
    </lineage>
</organism>
<evidence type="ECO:0000256" key="1">
    <source>
        <dbReference type="SAM" id="SignalP"/>
    </source>
</evidence>
<dbReference type="AlphaFoldDB" id="I7M9P5"/>
<keyword evidence="3" id="KW-1185">Reference proteome</keyword>
<keyword evidence="1" id="KW-0732">Signal</keyword>
<evidence type="ECO:0008006" key="4">
    <source>
        <dbReference type="Google" id="ProtNLM"/>
    </source>
</evidence>
<accession>I7M9P5</accession>
<proteinExistence type="predicted"/>
<dbReference type="KEGG" id="tet:TTHERM_00728850"/>